<protein>
    <recommendedName>
        <fullName evidence="2">Large helicase-related protein winged-helix domain-containing protein</fullName>
    </recommendedName>
</protein>
<feature type="region of interest" description="Disordered" evidence="1">
    <location>
        <begin position="131"/>
        <end position="150"/>
    </location>
</feature>
<evidence type="ECO:0000256" key="1">
    <source>
        <dbReference type="SAM" id="MobiDB-lite"/>
    </source>
</evidence>
<evidence type="ECO:0000259" key="2">
    <source>
        <dbReference type="Pfam" id="PF23234"/>
    </source>
</evidence>
<dbReference type="EMBL" id="QWEA01001468">
    <property type="protein sequence ID" value="RII99558.1"/>
    <property type="molecule type" value="Genomic_DNA"/>
</dbReference>
<organism evidence="3 4">
    <name type="scientific">Clavibacter michiganensis subsp. insidiosus</name>
    <dbReference type="NCBI Taxonomy" id="33014"/>
    <lineage>
        <taxon>Bacteria</taxon>
        <taxon>Bacillati</taxon>
        <taxon>Actinomycetota</taxon>
        <taxon>Actinomycetes</taxon>
        <taxon>Micrococcales</taxon>
        <taxon>Microbacteriaceae</taxon>
        <taxon>Clavibacter</taxon>
    </lineage>
</organism>
<comment type="caution">
    <text evidence="3">The sequence shown here is derived from an EMBL/GenBank/DDBJ whole genome shotgun (WGS) entry which is preliminary data.</text>
</comment>
<feature type="domain" description="Large helicase-related protein winged-helix" evidence="2">
    <location>
        <begin position="26"/>
        <end position="110"/>
    </location>
</feature>
<feature type="non-terminal residue" evidence="3">
    <location>
        <position position="1"/>
    </location>
</feature>
<evidence type="ECO:0000313" key="3">
    <source>
        <dbReference type="EMBL" id="RII99558.1"/>
    </source>
</evidence>
<dbReference type="Proteomes" id="UP000266634">
    <property type="component" value="Unassembled WGS sequence"/>
</dbReference>
<proteinExistence type="predicted"/>
<gene>
    <name evidence="3" type="ORF">DZF93_19190</name>
</gene>
<evidence type="ECO:0000313" key="4">
    <source>
        <dbReference type="Proteomes" id="UP000266634"/>
    </source>
</evidence>
<accession>A0A399P0R2</accession>
<name>A0A399P0R2_9MICO</name>
<sequence>MPRPDMPTRTGPSTAAGRWSIVPLAETDATVRAAGTAELLLERYGVVTRGSVMTERVPGGFALTYKVLAGFEDTGRARRGYFIETLGAAQFSTGGTVDRLRGFTRDPDAGERPLNALTLAATDPANAYGAALPWPRLDGSSPDGDGGAGT</sequence>
<dbReference type="Pfam" id="PF23234">
    <property type="entry name" value="WHD_4th_Lhr"/>
    <property type="match status" value="1"/>
</dbReference>
<dbReference type="AlphaFoldDB" id="A0A399P0R2"/>
<reference evidence="3 4" key="1">
    <citation type="submission" date="2018-08" db="EMBL/GenBank/DDBJ databases">
        <title>Genome Sequence of Clavibacter michiganensis Subspecies type strains, and the Atypical Peach-Colored Strains Isolated from Tomato.</title>
        <authorList>
            <person name="Osdaghi E."/>
            <person name="Portier P."/>
            <person name="Briand M."/>
            <person name="Jacques M.-A."/>
        </authorList>
    </citation>
    <scope>NUCLEOTIDE SEQUENCE [LARGE SCALE GENOMIC DNA]</scope>
    <source>
        <strain evidence="3 4">CFBP 6488</strain>
    </source>
</reference>
<feature type="non-terminal residue" evidence="3">
    <location>
        <position position="150"/>
    </location>
</feature>
<dbReference type="InterPro" id="IPR055367">
    <property type="entry name" value="WH4_Lhr"/>
</dbReference>